<feature type="transmembrane region" description="Helical" evidence="1">
    <location>
        <begin position="411"/>
        <end position="441"/>
    </location>
</feature>
<feature type="transmembrane region" description="Helical" evidence="1">
    <location>
        <begin position="106"/>
        <end position="129"/>
    </location>
</feature>
<evidence type="ECO:0000256" key="1">
    <source>
        <dbReference type="SAM" id="Phobius"/>
    </source>
</evidence>
<keyword evidence="1" id="KW-1133">Transmembrane helix</keyword>
<gene>
    <name evidence="3" type="ORF">ACFSKK_17795</name>
</gene>
<dbReference type="Pfam" id="PF01970">
    <property type="entry name" value="TctA"/>
    <property type="match status" value="1"/>
</dbReference>
<evidence type="ECO:0000313" key="3">
    <source>
        <dbReference type="EMBL" id="MFD2215547.1"/>
    </source>
</evidence>
<name>A0ABW5C082_9BACI</name>
<evidence type="ECO:0000313" key="4">
    <source>
        <dbReference type="Proteomes" id="UP001597318"/>
    </source>
</evidence>
<reference evidence="4" key="1">
    <citation type="journal article" date="2019" name="Int. J. Syst. Evol. Microbiol.">
        <title>The Global Catalogue of Microorganisms (GCM) 10K type strain sequencing project: providing services to taxonomists for standard genome sequencing and annotation.</title>
        <authorList>
            <consortium name="The Broad Institute Genomics Platform"/>
            <consortium name="The Broad Institute Genome Sequencing Center for Infectious Disease"/>
            <person name="Wu L."/>
            <person name="Ma J."/>
        </authorList>
    </citation>
    <scope>NUCLEOTIDE SEQUENCE [LARGE SCALE GENOMIC DNA]</scope>
    <source>
        <strain evidence="4">CGMCC 1.15474</strain>
    </source>
</reference>
<feature type="transmembrane region" description="Helical" evidence="1">
    <location>
        <begin position="200"/>
        <end position="220"/>
    </location>
</feature>
<dbReference type="InterPro" id="IPR002823">
    <property type="entry name" value="DUF112_TM"/>
</dbReference>
<proteinExistence type="predicted"/>
<dbReference type="Proteomes" id="UP001597318">
    <property type="component" value="Unassembled WGS sequence"/>
</dbReference>
<feature type="transmembrane region" description="Helical" evidence="1">
    <location>
        <begin position="351"/>
        <end position="371"/>
    </location>
</feature>
<feature type="transmembrane region" description="Helical" evidence="1">
    <location>
        <begin position="312"/>
        <end position="339"/>
    </location>
</feature>
<organism evidence="3 4">
    <name type="scientific">Metabacillus endolithicus</name>
    <dbReference type="NCBI Taxonomy" id="1535204"/>
    <lineage>
        <taxon>Bacteria</taxon>
        <taxon>Bacillati</taxon>
        <taxon>Bacillota</taxon>
        <taxon>Bacilli</taxon>
        <taxon>Bacillales</taxon>
        <taxon>Bacillaceae</taxon>
        <taxon>Metabacillus</taxon>
    </lineage>
</organism>
<dbReference type="PANTHER" id="PTHR35342:SF5">
    <property type="entry name" value="TRICARBOXYLIC TRANSPORT PROTEIN"/>
    <property type="match status" value="1"/>
</dbReference>
<feature type="transmembrane region" description="Helical" evidence="1">
    <location>
        <begin position="74"/>
        <end position="94"/>
    </location>
</feature>
<dbReference type="RefSeq" id="WP_379052706.1">
    <property type="nucleotide sequence ID" value="NZ_JBHUIK010000004.1"/>
</dbReference>
<sequence length="505" mass="54167">MEFFFFDLSMLLTWENLFAVIFGVIVGLFFGAVPGLGPPIAIALLIPITFTMSPVAAILMLVAVYQAAEYGNSISAIIMGIPGSAASVVTVFDGHAMAKQGFPGKALGYSLTASLVGGIIGCIFLIFLAKPLSVLALQFSDPEMFLITILALVCVSSLASKDLPKSVLSLLLGLLLSTVGVDLLTGLPRYTFGSANLIDGFNFIALLIGMFAITEVFNMISTQLNTRYVSDKKNLKASVSLKEFFAVRSYLIRGSLIGTIVGIIPGLGASAASWISYMDAKRSSKHPEKFGKGYPGGLAVSDSANNAAVGGALIPLIAIGIPGSATMAIIMGAFIIHGLQPGPRIFVENMDLLAAMFWGFLATCIFMYFIGKYSTSLMARILTAPNYVLVTCILFVSLIGVYASKGNSFDLWLALIVGIIVFFLNKLDFAAPLFVLAFIFGPMTEDYFRRSLMLSKGEYNVFYTGPTALILICLILLVFGFSTYRSWKNNSKPTDSSVEKGENIQ</sequence>
<feature type="transmembrane region" description="Helical" evidence="1">
    <location>
        <begin position="250"/>
        <end position="275"/>
    </location>
</feature>
<feature type="transmembrane region" description="Helical" evidence="1">
    <location>
        <begin position="377"/>
        <end position="399"/>
    </location>
</feature>
<keyword evidence="1" id="KW-0472">Membrane</keyword>
<feature type="transmembrane region" description="Helical" evidence="1">
    <location>
        <begin position="167"/>
        <end position="188"/>
    </location>
</feature>
<evidence type="ECO:0000259" key="2">
    <source>
        <dbReference type="Pfam" id="PF01970"/>
    </source>
</evidence>
<dbReference type="EMBL" id="JBHUIK010000004">
    <property type="protein sequence ID" value="MFD2215547.1"/>
    <property type="molecule type" value="Genomic_DNA"/>
</dbReference>
<comment type="caution">
    <text evidence="3">The sequence shown here is derived from an EMBL/GenBank/DDBJ whole genome shotgun (WGS) entry which is preliminary data.</text>
</comment>
<feature type="transmembrane region" description="Helical" evidence="1">
    <location>
        <begin position="40"/>
        <end position="68"/>
    </location>
</feature>
<keyword evidence="1" id="KW-0812">Transmembrane</keyword>
<protein>
    <submittedName>
        <fullName evidence="3">Tripartite tricarboxylate transporter permease</fullName>
    </submittedName>
</protein>
<accession>A0ABW5C082</accession>
<feature type="transmembrane region" description="Helical" evidence="1">
    <location>
        <begin position="144"/>
        <end position="160"/>
    </location>
</feature>
<feature type="transmembrane region" description="Helical" evidence="1">
    <location>
        <begin position="461"/>
        <end position="482"/>
    </location>
</feature>
<keyword evidence="4" id="KW-1185">Reference proteome</keyword>
<dbReference type="PANTHER" id="PTHR35342">
    <property type="entry name" value="TRICARBOXYLIC TRANSPORT PROTEIN"/>
    <property type="match status" value="1"/>
</dbReference>
<feature type="domain" description="DUF112" evidence="2">
    <location>
        <begin position="17"/>
        <end position="436"/>
    </location>
</feature>
<feature type="transmembrane region" description="Helical" evidence="1">
    <location>
        <begin position="12"/>
        <end position="33"/>
    </location>
</feature>